<reference evidence="7" key="1">
    <citation type="submission" date="2021-07" db="EMBL/GenBank/DDBJ databases">
        <authorList>
            <person name="Durling M."/>
        </authorList>
    </citation>
    <scope>NUCLEOTIDE SEQUENCE</scope>
</reference>
<name>A0A9N9LJH3_9HELO</name>
<evidence type="ECO:0000313" key="8">
    <source>
        <dbReference type="Proteomes" id="UP000701801"/>
    </source>
</evidence>
<evidence type="ECO:0000256" key="1">
    <source>
        <dbReference type="ARBA" id="ARBA00004123"/>
    </source>
</evidence>
<evidence type="ECO:0000256" key="6">
    <source>
        <dbReference type="ARBA" id="ARBA00023242"/>
    </source>
</evidence>
<keyword evidence="3" id="KW-0507">mRNA processing</keyword>
<keyword evidence="5" id="KW-0508">mRNA splicing</keyword>
<dbReference type="GO" id="GO:0000974">
    <property type="term" value="C:Prp19 complex"/>
    <property type="evidence" value="ECO:0007669"/>
    <property type="project" value="TreeGrafter"/>
</dbReference>
<evidence type="ECO:0000256" key="2">
    <source>
        <dbReference type="ARBA" id="ARBA00010788"/>
    </source>
</evidence>
<comment type="subcellular location">
    <subcellularLocation>
        <location evidence="1">Nucleus</location>
    </subcellularLocation>
</comment>
<evidence type="ECO:0008006" key="9">
    <source>
        <dbReference type="Google" id="ProtNLM"/>
    </source>
</evidence>
<organism evidence="7 8">
    <name type="scientific">Hymenoscyphus albidus</name>
    <dbReference type="NCBI Taxonomy" id="595503"/>
    <lineage>
        <taxon>Eukaryota</taxon>
        <taxon>Fungi</taxon>
        <taxon>Dikarya</taxon>
        <taxon>Ascomycota</taxon>
        <taxon>Pezizomycotina</taxon>
        <taxon>Leotiomycetes</taxon>
        <taxon>Helotiales</taxon>
        <taxon>Helotiaceae</taxon>
        <taxon>Hymenoscyphus</taxon>
    </lineage>
</organism>
<comment type="caution">
    <text evidence="7">The sequence shown here is derived from an EMBL/GenBank/DDBJ whole genome shotgun (WGS) entry which is preliminary data.</text>
</comment>
<evidence type="ECO:0000256" key="3">
    <source>
        <dbReference type="ARBA" id="ARBA00022664"/>
    </source>
</evidence>
<dbReference type="GO" id="GO:0006397">
    <property type="term" value="P:mRNA processing"/>
    <property type="evidence" value="ECO:0007669"/>
    <property type="project" value="UniProtKB-KW"/>
</dbReference>
<dbReference type="PANTHER" id="PTHR13296">
    <property type="entry name" value="BCAS2 PROTEIN"/>
    <property type="match status" value="1"/>
</dbReference>
<dbReference type="GO" id="GO:0071011">
    <property type="term" value="C:precatalytic spliceosome"/>
    <property type="evidence" value="ECO:0007669"/>
    <property type="project" value="TreeGrafter"/>
</dbReference>
<dbReference type="AlphaFoldDB" id="A0A9N9LJH3"/>
<comment type="similarity">
    <text evidence="2">Belongs to the SPF27 family.</text>
</comment>
<dbReference type="InterPro" id="IPR008409">
    <property type="entry name" value="SPF27"/>
</dbReference>
<sequence length="207" mass="23008">MVLITTIHESLPYIDPEPTPTERAAAEALIAAELDDTTPPHPSLPALLPSHFTPRIEQELLRHSRNEPLNAIDLSRYESLSAPSSTKTPDSLHLWRTALQRARTSSTYLSSRRTNLALLEQYGKNAWLISNAQLEDILRGLERELAAVKGEMDGVVIERRGAQEGVGGEMSALEEGWRKGVGRVLETEVACEQVRREILERRRGGAV</sequence>
<gene>
    <name evidence="7" type="ORF">HYALB_00005715</name>
</gene>
<proteinExistence type="inferred from homology"/>
<dbReference type="EMBL" id="CAJVRM010000172">
    <property type="protein sequence ID" value="CAG8976309.1"/>
    <property type="molecule type" value="Genomic_DNA"/>
</dbReference>
<dbReference type="Pfam" id="PF05700">
    <property type="entry name" value="BCAS2"/>
    <property type="match status" value="1"/>
</dbReference>
<evidence type="ECO:0000256" key="4">
    <source>
        <dbReference type="ARBA" id="ARBA00022728"/>
    </source>
</evidence>
<keyword evidence="4" id="KW-0747">Spliceosome</keyword>
<dbReference type="GO" id="GO:0008380">
    <property type="term" value="P:RNA splicing"/>
    <property type="evidence" value="ECO:0007669"/>
    <property type="project" value="UniProtKB-KW"/>
</dbReference>
<evidence type="ECO:0000313" key="7">
    <source>
        <dbReference type="EMBL" id="CAG8976309.1"/>
    </source>
</evidence>
<dbReference type="Proteomes" id="UP000701801">
    <property type="component" value="Unassembled WGS sequence"/>
</dbReference>
<protein>
    <recommendedName>
        <fullName evidence="9">BCAS2 family protein</fullName>
    </recommendedName>
</protein>
<keyword evidence="8" id="KW-1185">Reference proteome</keyword>
<dbReference type="OrthoDB" id="205794at2759"/>
<dbReference type="PANTHER" id="PTHR13296:SF0">
    <property type="entry name" value="PRE-MRNA-SPLICING FACTOR SPF27"/>
    <property type="match status" value="1"/>
</dbReference>
<dbReference type="GO" id="GO:0071013">
    <property type="term" value="C:catalytic step 2 spliceosome"/>
    <property type="evidence" value="ECO:0007669"/>
    <property type="project" value="TreeGrafter"/>
</dbReference>
<keyword evidence="6" id="KW-0539">Nucleus</keyword>
<accession>A0A9N9LJH3</accession>
<evidence type="ECO:0000256" key="5">
    <source>
        <dbReference type="ARBA" id="ARBA00023187"/>
    </source>
</evidence>